<evidence type="ECO:0000313" key="7">
    <source>
        <dbReference type="Proteomes" id="UP000074108"/>
    </source>
</evidence>
<keyword evidence="7" id="KW-1185">Reference proteome</keyword>
<keyword evidence="4" id="KW-0175">Coiled coil</keyword>
<dbReference type="PROSITE" id="PS50893">
    <property type="entry name" value="ABC_TRANSPORTER_2"/>
    <property type="match status" value="1"/>
</dbReference>
<evidence type="ECO:0000256" key="1">
    <source>
        <dbReference type="ARBA" id="ARBA00022737"/>
    </source>
</evidence>
<dbReference type="PANTHER" id="PTHR19211:SF100">
    <property type="entry name" value="RIBOSOME PROTECTION PROTEIN VMLR"/>
    <property type="match status" value="1"/>
</dbReference>
<dbReference type="InterPro" id="IPR003439">
    <property type="entry name" value="ABC_transporter-like_ATP-bd"/>
</dbReference>
<dbReference type="SMART" id="SM00382">
    <property type="entry name" value="AAA"/>
    <property type="match status" value="2"/>
</dbReference>
<evidence type="ECO:0000256" key="4">
    <source>
        <dbReference type="SAM" id="Coils"/>
    </source>
</evidence>
<dbReference type="PANTHER" id="PTHR19211">
    <property type="entry name" value="ATP-BINDING TRANSPORT PROTEIN-RELATED"/>
    <property type="match status" value="1"/>
</dbReference>
<dbReference type="Pfam" id="PF12848">
    <property type="entry name" value="ABC_tran_Xtn"/>
    <property type="match status" value="1"/>
</dbReference>
<dbReference type="STRING" id="1150625.Q75_02160"/>
<dbReference type="InterPro" id="IPR027417">
    <property type="entry name" value="P-loop_NTPase"/>
</dbReference>
<dbReference type="PROSITE" id="PS00211">
    <property type="entry name" value="ABC_TRANSPORTER_1"/>
    <property type="match status" value="1"/>
</dbReference>
<dbReference type="InterPro" id="IPR050611">
    <property type="entry name" value="ABCF"/>
</dbReference>
<dbReference type="Proteomes" id="UP000074108">
    <property type="component" value="Unassembled WGS sequence"/>
</dbReference>
<dbReference type="OrthoDB" id="9760950at2"/>
<dbReference type="RefSeq" id="WP_059350203.1">
    <property type="nucleotide sequence ID" value="NZ_LDYG01000007.1"/>
</dbReference>
<dbReference type="Pfam" id="PF00005">
    <property type="entry name" value="ABC_tran"/>
    <property type="match status" value="2"/>
</dbReference>
<evidence type="ECO:0000313" key="6">
    <source>
        <dbReference type="EMBL" id="KUP08852.1"/>
    </source>
</evidence>
<dbReference type="EMBL" id="LDYG01000007">
    <property type="protein sequence ID" value="KUP08852.1"/>
    <property type="molecule type" value="Genomic_DNA"/>
</dbReference>
<keyword evidence="2" id="KW-0547">Nucleotide-binding</keyword>
<gene>
    <name evidence="6" type="ORF">Q75_02160</name>
</gene>
<name>A0A147KBU0_9BACI</name>
<dbReference type="NCBIfam" id="NF000355">
    <property type="entry name" value="ribo_prot_ABC_F"/>
    <property type="match status" value="1"/>
</dbReference>
<dbReference type="SUPFAM" id="SSF52540">
    <property type="entry name" value="P-loop containing nucleoside triphosphate hydrolases"/>
    <property type="match status" value="2"/>
</dbReference>
<keyword evidence="3" id="KW-0067">ATP-binding</keyword>
<dbReference type="GO" id="GO:0016887">
    <property type="term" value="F:ATP hydrolysis activity"/>
    <property type="evidence" value="ECO:0007669"/>
    <property type="project" value="InterPro"/>
</dbReference>
<organism evidence="6 7">
    <name type="scientific">Bacillus coahuilensis p1.1.43</name>
    <dbReference type="NCBI Taxonomy" id="1150625"/>
    <lineage>
        <taxon>Bacteria</taxon>
        <taxon>Bacillati</taxon>
        <taxon>Bacillota</taxon>
        <taxon>Bacilli</taxon>
        <taxon>Bacillales</taxon>
        <taxon>Bacillaceae</taxon>
        <taxon>Bacillus</taxon>
    </lineage>
</organism>
<dbReference type="InterPro" id="IPR017871">
    <property type="entry name" value="ABC_transporter-like_CS"/>
</dbReference>
<dbReference type="AlphaFoldDB" id="A0A147KBU0"/>
<comment type="caution">
    <text evidence="6">The sequence shown here is derived from an EMBL/GenBank/DDBJ whole genome shotgun (WGS) entry which is preliminary data.</text>
</comment>
<dbReference type="GO" id="GO:0005524">
    <property type="term" value="F:ATP binding"/>
    <property type="evidence" value="ECO:0007669"/>
    <property type="project" value="UniProtKB-KW"/>
</dbReference>
<keyword evidence="1" id="KW-0677">Repeat</keyword>
<protein>
    <submittedName>
        <fullName evidence="6">ABC transporter</fullName>
    </submittedName>
</protein>
<dbReference type="Gene3D" id="3.40.50.300">
    <property type="entry name" value="P-loop containing nucleotide triphosphate hydrolases"/>
    <property type="match status" value="3"/>
</dbReference>
<evidence type="ECO:0000259" key="5">
    <source>
        <dbReference type="PROSITE" id="PS50893"/>
    </source>
</evidence>
<feature type="domain" description="ABC transporter" evidence="5">
    <location>
        <begin position="266"/>
        <end position="474"/>
    </location>
</feature>
<dbReference type="InterPro" id="IPR032781">
    <property type="entry name" value="ABC_tran_Xtn"/>
</dbReference>
<proteinExistence type="predicted"/>
<evidence type="ECO:0000256" key="2">
    <source>
        <dbReference type="ARBA" id="ARBA00022741"/>
    </source>
</evidence>
<sequence>MNLIEAVGIQYYIKDKLLLDIEHVKIEQNARIGLVGVNGSGKSTLINILHGSLKPDTGHIHRYGSSEVLSQLVDHEQPKSGGEITQENVQEKLLLAPELLFADEPTSNLDTSHIEWVEKRLKNYQGALVIVSHDRAFLDSICTVIWELEDQKIKVYKGNYSTYQQQKLAEKERQMVAYEKYEAKRKQLEKALKLKKLNAEKTTKVKEIEVRGSKPHFAKKQKKLYQSVKAIESRMKNLERVERVKEIPQVKMDLPNEDYIKGKMIARLESVSCKVGSKILWKPATFYIKGGDKLAILGPNGSGKSTLVNMVIEGAEGVSVSPHSKIGYFRQDLMTIDDELSVLENVQSSSVQHETLIRTVLARLHFYGDDVYKKVGVLSGGERVKVSLAKLFVRDINTLILDEPTNFLDIQAVTALQSLLQEYDGTVLFVSHDRRFVEQVANRILRIENQELVMYEGGYQEVKENARTNKQSIINEELMVIENRIIDVLSRLSLEPSEELENEFQKLLAHKRLLKD</sequence>
<accession>A0A147KBU0</accession>
<dbReference type="CDD" id="cd03221">
    <property type="entry name" value="ABCF_EF-3"/>
    <property type="match status" value="2"/>
</dbReference>
<reference evidence="6 7" key="1">
    <citation type="journal article" date="2016" name="Front. Microbiol.">
        <title>Microevolution Analysis of Bacillus coahuilensis Unveils Differences in Phosphorus Acquisition Strategies and Their Regulation.</title>
        <authorList>
            <person name="Gomez-Lunar Z."/>
            <person name="Hernandez-Gonzalez I."/>
            <person name="Rodriguez-Torres M.D."/>
            <person name="Souza V."/>
            <person name="Olmedo-Alvarez G."/>
        </authorList>
    </citation>
    <scope>NUCLEOTIDE SEQUENCE [LARGE SCALE GENOMIC DNA]</scope>
    <source>
        <strain evidence="7">p1.1.43</strain>
    </source>
</reference>
<evidence type="ECO:0000256" key="3">
    <source>
        <dbReference type="ARBA" id="ARBA00022840"/>
    </source>
</evidence>
<dbReference type="PATRIC" id="fig|1150625.3.peg.459"/>
<feature type="coiled-coil region" evidence="4">
    <location>
        <begin position="171"/>
        <end position="241"/>
    </location>
</feature>
<dbReference type="InterPro" id="IPR003593">
    <property type="entry name" value="AAA+_ATPase"/>
</dbReference>